<gene>
    <name evidence="4" type="primary">HCR1</name>
    <name evidence="6" type="ORF">DXG03_001718</name>
</gene>
<feature type="compositionally biased region" description="Basic and acidic residues" evidence="5">
    <location>
        <begin position="211"/>
        <end position="221"/>
    </location>
</feature>
<evidence type="ECO:0000313" key="6">
    <source>
        <dbReference type="EMBL" id="KAG5646994.1"/>
    </source>
</evidence>
<evidence type="ECO:0000256" key="2">
    <source>
        <dbReference type="ARBA" id="ARBA00022540"/>
    </source>
</evidence>
<feature type="compositionally biased region" description="Low complexity" evidence="5">
    <location>
        <begin position="13"/>
        <end position="23"/>
    </location>
</feature>
<dbReference type="GO" id="GO:0016282">
    <property type="term" value="C:eukaryotic 43S preinitiation complex"/>
    <property type="evidence" value="ECO:0007669"/>
    <property type="project" value="UniProtKB-UniRule"/>
</dbReference>
<comment type="caution">
    <text evidence="6">The sequence shown here is derived from an EMBL/GenBank/DDBJ whole genome shotgun (WGS) entry which is preliminary data.</text>
</comment>
<comment type="subcellular location">
    <subcellularLocation>
        <location evidence="4">Cytoplasm</location>
    </subcellularLocation>
</comment>
<dbReference type="GO" id="GO:0033290">
    <property type="term" value="C:eukaryotic 48S preinitiation complex"/>
    <property type="evidence" value="ECO:0007669"/>
    <property type="project" value="UniProtKB-UniRule"/>
</dbReference>
<comment type="similarity">
    <text evidence="4">Belongs to the eIF-3 subunit J family.</text>
</comment>
<keyword evidence="2 4" id="KW-0396">Initiation factor</keyword>
<dbReference type="Proteomes" id="UP000775547">
    <property type="component" value="Unassembled WGS sequence"/>
</dbReference>
<dbReference type="PANTHER" id="PTHR21681:SF0">
    <property type="entry name" value="EUKARYOTIC TRANSLATION INITIATION FACTOR 3 SUBUNIT J"/>
    <property type="match status" value="1"/>
</dbReference>
<feature type="compositionally biased region" description="Acidic residues" evidence="5">
    <location>
        <begin position="86"/>
        <end position="95"/>
    </location>
</feature>
<feature type="region of interest" description="Disordered" evidence="5">
    <location>
        <begin position="1"/>
        <end position="107"/>
    </location>
</feature>
<dbReference type="GO" id="GO:0003743">
    <property type="term" value="F:translation initiation factor activity"/>
    <property type="evidence" value="ECO:0007669"/>
    <property type="project" value="UniProtKB-UniRule"/>
</dbReference>
<proteinExistence type="inferred from homology"/>
<comment type="function">
    <text evidence="4">Component of the eukaryotic translation initiation factor 3 (eIF-3) complex, which is involved in protein synthesis of a specialized repertoire of mRNAs and, together with other initiation factors, stimulates binding of mRNA and methionyl-tRNAi to the 40S ribosome. The eIF-3 complex specifically targets and initiates translation of a subset of mRNAs involved in cell proliferation.</text>
</comment>
<dbReference type="PANTHER" id="PTHR21681">
    <property type="entry name" value="EUKARYOTIC TRANSLATION INITIATION FACTOR 3 SUBUNIT J"/>
    <property type="match status" value="1"/>
</dbReference>
<dbReference type="AlphaFoldDB" id="A0A9P7KF04"/>
<dbReference type="OrthoDB" id="20381at2759"/>
<sequence>MSDWEESDSDTSAQPVAPKVVPKAKTKWEGEDEEEGGPVSDWEASSEDEEEKPKATTAAPPKKKGTLKAKIAEKEAEKAARRTAGDDEDEYDSDVVLDPREKARQDKERELNADLNNAAELFGSAALGGMFIRISRRTSSSELDSIVSFQPRTKDDFQTLSTRIIEYIVKRHQNKPLYASFVEHHARELARPLKDVEVRKVASGLTTLANEKQKEQRDKASGKKKSKAAAKPALGAAKPSSKLDTELYDEALDDFGTNADDFM</sequence>
<evidence type="ECO:0000256" key="5">
    <source>
        <dbReference type="SAM" id="MobiDB-lite"/>
    </source>
</evidence>
<organism evidence="6 7">
    <name type="scientific">Asterophora parasitica</name>
    <dbReference type="NCBI Taxonomy" id="117018"/>
    <lineage>
        <taxon>Eukaryota</taxon>
        <taxon>Fungi</taxon>
        <taxon>Dikarya</taxon>
        <taxon>Basidiomycota</taxon>
        <taxon>Agaricomycotina</taxon>
        <taxon>Agaricomycetes</taxon>
        <taxon>Agaricomycetidae</taxon>
        <taxon>Agaricales</taxon>
        <taxon>Tricholomatineae</taxon>
        <taxon>Lyophyllaceae</taxon>
        <taxon>Asterophora</taxon>
    </lineage>
</organism>
<evidence type="ECO:0000256" key="1">
    <source>
        <dbReference type="ARBA" id="ARBA00022490"/>
    </source>
</evidence>
<dbReference type="Gene3D" id="1.10.246.60">
    <property type="entry name" value="Eukaryotic translation initiation factor 3 like domains"/>
    <property type="match status" value="1"/>
</dbReference>
<evidence type="ECO:0000256" key="4">
    <source>
        <dbReference type="HAMAP-Rule" id="MF_03009"/>
    </source>
</evidence>
<dbReference type="GO" id="GO:0005852">
    <property type="term" value="C:eukaryotic translation initiation factor 3 complex"/>
    <property type="evidence" value="ECO:0007669"/>
    <property type="project" value="UniProtKB-UniRule"/>
</dbReference>
<dbReference type="EMBL" id="JABCKV010000014">
    <property type="protein sequence ID" value="KAG5646994.1"/>
    <property type="molecule type" value="Genomic_DNA"/>
</dbReference>
<reference evidence="6" key="1">
    <citation type="submission" date="2020-07" db="EMBL/GenBank/DDBJ databases">
        <authorList>
            <person name="Nieuwenhuis M."/>
            <person name="Van De Peppel L.J.J."/>
        </authorList>
    </citation>
    <scope>NUCLEOTIDE SEQUENCE</scope>
    <source>
        <strain evidence="6">AP01</strain>
        <tissue evidence="6">Mycelium</tissue>
    </source>
</reference>
<keyword evidence="7" id="KW-1185">Reference proteome</keyword>
<dbReference type="InterPro" id="IPR013906">
    <property type="entry name" value="eIF3j"/>
</dbReference>
<dbReference type="HAMAP" id="MF_03009">
    <property type="entry name" value="eIF3j"/>
    <property type="match status" value="1"/>
</dbReference>
<accession>A0A9P7KF04</accession>
<reference evidence="6" key="2">
    <citation type="submission" date="2021-10" db="EMBL/GenBank/DDBJ databases">
        <title>Phylogenomics reveals ancestral predisposition of the termite-cultivated fungus Termitomyces towards a domesticated lifestyle.</title>
        <authorList>
            <person name="Auxier B."/>
            <person name="Grum-Grzhimaylo A."/>
            <person name="Cardenas M.E."/>
            <person name="Lodge J.D."/>
            <person name="Laessoe T."/>
            <person name="Pedersen O."/>
            <person name="Smith M.E."/>
            <person name="Kuyper T.W."/>
            <person name="Franco-Molano E.A."/>
            <person name="Baroni T.J."/>
            <person name="Aanen D.K."/>
        </authorList>
    </citation>
    <scope>NUCLEOTIDE SEQUENCE</scope>
    <source>
        <strain evidence="6">AP01</strain>
        <tissue evidence="6">Mycelium</tissue>
    </source>
</reference>
<name>A0A9P7KF04_9AGAR</name>
<dbReference type="Pfam" id="PF08597">
    <property type="entry name" value="eIF3_subunit"/>
    <property type="match status" value="1"/>
</dbReference>
<feature type="compositionally biased region" description="Basic and acidic residues" evidence="5">
    <location>
        <begin position="97"/>
        <end position="107"/>
    </location>
</feature>
<evidence type="ECO:0000313" key="7">
    <source>
        <dbReference type="Proteomes" id="UP000775547"/>
    </source>
</evidence>
<protein>
    <recommendedName>
        <fullName evidence="4">Eukaryotic translation initiation factor 3 subunit J</fullName>
        <shortName evidence="4">eIF3j</shortName>
    </recommendedName>
    <alternativeName>
        <fullName evidence="4">Eukaryotic translation initiation factor 3 30 kDa subunit homolog</fullName>
        <shortName evidence="4">eIF-3 30 kDa subunit homolog</shortName>
    </alternativeName>
</protein>
<comment type="subunit">
    <text evidence="4">Component of the eukaryotic translation initiation factor 3 (eIF-3) complex.</text>
</comment>
<keyword evidence="1 4" id="KW-0963">Cytoplasm</keyword>
<feature type="region of interest" description="Disordered" evidence="5">
    <location>
        <begin position="207"/>
        <end position="242"/>
    </location>
</feature>
<evidence type="ECO:0000256" key="3">
    <source>
        <dbReference type="ARBA" id="ARBA00022917"/>
    </source>
</evidence>
<dbReference type="GO" id="GO:0001732">
    <property type="term" value="P:formation of cytoplasmic translation initiation complex"/>
    <property type="evidence" value="ECO:0007669"/>
    <property type="project" value="UniProtKB-UniRule"/>
</dbReference>
<feature type="compositionally biased region" description="Basic and acidic residues" evidence="5">
    <location>
        <begin position="70"/>
        <end position="85"/>
    </location>
</feature>
<keyword evidence="3 4" id="KW-0648">Protein biosynthesis</keyword>
<dbReference type="InterPro" id="IPR023194">
    <property type="entry name" value="eIF3-like_dom_sf"/>
</dbReference>
<feature type="compositionally biased region" description="Low complexity" evidence="5">
    <location>
        <begin position="229"/>
        <end position="242"/>
    </location>
</feature>